<dbReference type="CDD" id="cd02588">
    <property type="entry name" value="HAD_L2-DEX"/>
    <property type="match status" value="1"/>
</dbReference>
<dbReference type="Gene3D" id="1.10.150.750">
    <property type="match status" value="1"/>
</dbReference>
<dbReference type="SFLD" id="SFLDS00003">
    <property type="entry name" value="Haloacid_Dehalogenase"/>
    <property type="match status" value="1"/>
</dbReference>
<evidence type="ECO:0000256" key="1">
    <source>
        <dbReference type="ARBA" id="ARBA00022723"/>
    </source>
</evidence>
<reference evidence="3 4" key="1">
    <citation type="submission" date="2018-10" db="EMBL/GenBank/DDBJ databases">
        <title>Draft genome sequence for the type isolate of Erwinia psidii, agent causal of bacterial blight in guava (Psidium guajava) and wilt and die-back of Eucalyptus spp.</title>
        <authorList>
            <person name="Hermenegildo P.S."/>
            <person name="Santos S.A."/>
            <person name="Guimaraes L.M.S."/>
            <person name="Vidigal P.M.P."/>
            <person name="Pereira I.C."/>
            <person name="Badel J.L."/>
            <person name="Alfenas-Zerbini P."/>
            <person name="Ferreira M.A.S.V."/>
            <person name="Alfenas A.C."/>
        </authorList>
    </citation>
    <scope>NUCLEOTIDE SEQUENCE [LARGE SCALE GENOMIC DNA]</scope>
    <source>
        <strain evidence="3 4">IBSBF 435</strain>
    </source>
</reference>
<dbReference type="Proteomes" id="UP000279457">
    <property type="component" value="Unassembled WGS sequence"/>
</dbReference>
<protein>
    <submittedName>
        <fullName evidence="3">Haloacid dehalogenase type II</fullName>
    </submittedName>
</protein>
<keyword evidence="1" id="KW-0479">Metal-binding</keyword>
<dbReference type="Gene3D" id="3.40.50.1000">
    <property type="entry name" value="HAD superfamily/HAD-like"/>
    <property type="match status" value="1"/>
</dbReference>
<accession>A0A3N6SCA6</accession>
<dbReference type="OrthoDB" id="9785638at2"/>
<dbReference type="InterPro" id="IPR006328">
    <property type="entry name" value="2-HAD"/>
</dbReference>
<dbReference type="NCBIfam" id="TIGR01549">
    <property type="entry name" value="HAD-SF-IA-v1"/>
    <property type="match status" value="1"/>
</dbReference>
<gene>
    <name evidence="3" type="ORF">EB241_13695</name>
</gene>
<proteinExistence type="predicted"/>
<organism evidence="3 4">
    <name type="scientific">Erwinia psidii</name>
    <dbReference type="NCBI Taxonomy" id="69224"/>
    <lineage>
        <taxon>Bacteria</taxon>
        <taxon>Pseudomonadati</taxon>
        <taxon>Pseudomonadota</taxon>
        <taxon>Gammaproteobacteria</taxon>
        <taxon>Enterobacterales</taxon>
        <taxon>Erwiniaceae</taxon>
        <taxon>Erwinia</taxon>
    </lineage>
</organism>
<dbReference type="AlphaFoldDB" id="A0A3N6SCA6"/>
<keyword evidence="4" id="KW-1185">Reference proteome</keyword>
<dbReference type="PANTHER" id="PTHR43316:SF3">
    <property type="entry name" value="HALOACID DEHALOGENASE, TYPE II (AFU_ORTHOLOGUE AFUA_2G07750)-RELATED"/>
    <property type="match status" value="1"/>
</dbReference>
<dbReference type="InterPro" id="IPR051540">
    <property type="entry name" value="S-2-haloacid_dehalogenase"/>
</dbReference>
<dbReference type="NCBIfam" id="TIGR01428">
    <property type="entry name" value="HAD_type_II"/>
    <property type="match status" value="1"/>
</dbReference>
<comment type="caution">
    <text evidence="3">The sequence shown here is derived from an EMBL/GenBank/DDBJ whole genome shotgun (WGS) entry which is preliminary data.</text>
</comment>
<dbReference type="RefSeq" id="WP_124233645.1">
    <property type="nucleotide sequence ID" value="NZ_RHHM01000010.1"/>
</dbReference>
<dbReference type="GO" id="GO:0046872">
    <property type="term" value="F:metal ion binding"/>
    <property type="evidence" value="ECO:0007669"/>
    <property type="project" value="UniProtKB-KW"/>
</dbReference>
<dbReference type="PANTHER" id="PTHR43316">
    <property type="entry name" value="HYDROLASE, HALOACID DELAHOGENASE-RELATED"/>
    <property type="match status" value="1"/>
</dbReference>
<evidence type="ECO:0000313" key="3">
    <source>
        <dbReference type="EMBL" id="RQM37593.1"/>
    </source>
</evidence>
<evidence type="ECO:0000313" key="4">
    <source>
        <dbReference type="Proteomes" id="UP000279457"/>
    </source>
</evidence>
<dbReference type="EMBL" id="RHHM01000010">
    <property type="protein sequence ID" value="RQM37593.1"/>
    <property type="molecule type" value="Genomic_DNA"/>
</dbReference>
<dbReference type="Pfam" id="PF00702">
    <property type="entry name" value="Hydrolase"/>
    <property type="match status" value="1"/>
</dbReference>
<keyword evidence="2" id="KW-0378">Hydrolase</keyword>
<dbReference type="InterPro" id="IPR036412">
    <property type="entry name" value="HAD-like_sf"/>
</dbReference>
<dbReference type="SFLD" id="SFLDG01129">
    <property type="entry name" value="C1.5:_HAD__Beta-PGM__Phosphata"/>
    <property type="match status" value="1"/>
</dbReference>
<evidence type="ECO:0000256" key="2">
    <source>
        <dbReference type="ARBA" id="ARBA00022801"/>
    </source>
</evidence>
<dbReference type="InterPro" id="IPR023214">
    <property type="entry name" value="HAD_sf"/>
</dbReference>
<dbReference type="SUPFAM" id="SSF56784">
    <property type="entry name" value="HAD-like"/>
    <property type="match status" value="1"/>
</dbReference>
<sequence length="222" mass="24576">MAVFKPKYITFDCYGTLINFDMLGAAASRFADRVDPQQMAAFTEDFSRFRLDEVLGAFKLYPQVVASALRRTCKKWDVECTDDDCAAIMTACASWGPHPDVPEGLAKVAEAFPLVLLSNSTDELIKHHVPRLGAPIHMTITAEEVGAYKPQMKGFEYMLDKLECGPEEILHVSSSLRYDLMTAHDLGITHKVFVNRGHGPGNPYYGYSEVQGINDLPAVVGL</sequence>
<dbReference type="InterPro" id="IPR006439">
    <property type="entry name" value="HAD-SF_hydro_IA"/>
</dbReference>
<dbReference type="NCBIfam" id="TIGR01493">
    <property type="entry name" value="HAD-SF-IA-v2"/>
    <property type="match status" value="1"/>
</dbReference>
<name>A0A3N6SCA6_9GAMM</name>
<dbReference type="GO" id="GO:0019120">
    <property type="term" value="F:hydrolase activity, acting on acid halide bonds, in C-halide compounds"/>
    <property type="evidence" value="ECO:0007669"/>
    <property type="project" value="InterPro"/>
</dbReference>